<proteinExistence type="inferred from homology"/>
<dbReference type="PANTHER" id="PTHR13018:SF5">
    <property type="entry name" value="RE44586P"/>
    <property type="match status" value="1"/>
</dbReference>
<name>A0A8J4FLJ0_9CHLO</name>
<sequence>MAANSASVLTNFLINLYIFLGCFGAFSILRVRPWARRFFAARRYAKDIDLKPKRLDVGLLSWIWPVITYPEGDIIDEAGLDCAMYLRILRFGVYLFFPLTIFCIIVVLPPNMTSNGIQAVLAEQAEKNAREGKDSSKSDLVFSNFDHYSLSNVESGSRKMWTHLVATYCVVSYTLWLLWRFNRESVILRLLFLGNAQRGGPSHTVLVTDIPGVKEAVAKSLQNEKSKRKLLKKADLEKSTSQKSVDVQTDDSVYLELPGTPHAPDSASAKLTASGRKAKSVSICEPPVQQQPSTSRFGTETSAEKGKGSSPAAGSKRANSTVSSATAASSVKGSGSDSDEYESVGKPDTEKVPPAAAASAKGSGFGSRFNLRSFLGGSSIDLQYRLVDETVDPKYAATGGKLELARVGKTNEEILAELLVLEKDGIVKGLPENLAVDTRPLPRDRRNSKHYQYPNTSLLRFWQKKGEEVELKGAAEMDPVAKALATLRKGVTPQQMVAREFAMMYGPNIVAAVNMIQDTTTLEPLVEEYDKICQELDDYLEMAKLRLKLRKSLPQKQLTIIVFRYKEMDCVKKLNKKWLAKVDAVEFWLERLRFLRDRIKVEQSKCMRKIACSAFVTFNTRTAQAVAANTLHSHDENAWRVQGAPAPFELVWKNLSFTMPIKNGRLYILWAGFWAMTIFFMVPVAAIQAMIEVPKLAKVPVLGKIVTTPPIKQLMQAVIPGLVLKIFLAIVPTILRIMAILSGSTSISEIDFGVVKRFFLFQVVVVFFGTIIAGSFFNQLQQWVKNPTGIVTTLGKSIPMTSTFFITYLLINGLGVKSMAFIRLPNFVIFWVLSKFAGSPRARQRMWMYQYTSNGTTVVDHTIALLLGLTFSCINPIVCPAALAYFLVNFVGETYNNVYVYRRQYESAGMLWKTVYNQVMVGLYIMQLTMLGLLSIKKFKYSFFMFPLIIFSITSHISTLQLYSRPWSVTALHDAAYMDMLEADQRRMELLQAARDERKKKRDKIKRAYDEAVRKAENNDDPPPPYDTRLDEIPPPGGPGASKSELLLLETIEGDGFALNSVEKREVEEMYMNPVFKVNLGEVERLSDLATEVQSRLPRLNEWVAEYKKYRRETKKRKLLGETEILPPPKMPEDLTIYDADPNLQDSDDDDDRKVKTELNPVGSVQDPPANAPKGPANV</sequence>
<feature type="transmembrane region" description="Helical" evidence="8">
    <location>
        <begin position="88"/>
        <end position="108"/>
    </location>
</feature>
<feature type="region of interest" description="Disordered" evidence="7">
    <location>
        <begin position="255"/>
        <end position="363"/>
    </location>
</feature>
<keyword evidence="3" id="KW-0813">Transport</keyword>
<feature type="compositionally biased region" description="Basic and acidic residues" evidence="7">
    <location>
        <begin position="1006"/>
        <end position="1018"/>
    </location>
</feature>
<dbReference type="Pfam" id="PF14703">
    <property type="entry name" value="PHM7_cyt"/>
    <property type="match status" value="1"/>
</dbReference>
<feature type="transmembrane region" description="Helical" evidence="8">
    <location>
        <begin position="666"/>
        <end position="691"/>
    </location>
</feature>
<dbReference type="Pfam" id="PF02714">
    <property type="entry name" value="RSN1_7TM"/>
    <property type="match status" value="1"/>
</dbReference>
<feature type="transmembrane region" description="Helical" evidence="8">
    <location>
        <begin position="943"/>
        <end position="963"/>
    </location>
</feature>
<feature type="transmembrane region" description="Helical" evidence="8">
    <location>
        <begin position="717"/>
        <end position="737"/>
    </location>
</feature>
<evidence type="ECO:0000256" key="4">
    <source>
        <dbReference type="ARBA" id="ARBA00022692"/>
    </source>
</evidence>
<dbReference type="Proteomes" id="UP000747110">
    <property type="component" value="Unassembled WGS sequence"/>
</dbReference>
<evidence type="ECO:0000313" key="10">
    <source>
        <dbReference type="Proteomes" id="UP000747110"/>
    </source>
</evidence>
<comment type="subcellular location">
    <subcellularLocation>
        <location evidence="1">Membrane</location>
        <topology evidence="1">Multi-pass membrane protein</topology>
    </subcellularLocation>
</comment>
<dbReference type="GO" id="GO:0005227">
    <property type="term" value="F:calcium-activated cation channel activity"/>
    <property type="evidence" value="ECO:0007669"/>
    <property type="project" value="InterPro"/>
</dbReference>
<keyword evidence="6 8" id="KW-0472">Membrane</keyword>
<evidence type="ECO:0000256" key="6">
    <source>
        <dbReference type="ARBA" id="ARBA00023136"/>
    </source>
</evidence>
<dbReference type="AlphaFoldDB" id="A0A8J4FLJ0"/>
<dbReference type="Pfam" id="PF13967">
    <property type="entry name" value="RSN1_TM"/>
    <property type="match status" value="1"/>
</dbReference>
<feature type="compositionally biased region" description="Polar residues" evidence="7">
    <location>
        <begin position="288"/>
        <end position="301"/>
    </location>
</feature>
<dbReference type="EMBL" id="BNCP01000017">
    <property type="protein sequence ID" value="GIL80074.1"/>
    <property type="molecule type" value="Genomic_DNA"/>
</dbReference>
<evidence type="ECO:0000256" key="7">
    <source>
        <dbReference type="SAM" id="MobiDB-lite"/>
    </source>
</evidence>
<feature type="transmembrane region" description="Helical" evidence="8">
    <location>
        <begin position="863"/>
        <end position="888"/>
    </location>
</feature>
<comment type="similarity">
    <text evidence="2">Belongs to the CSC1 (TC 1.A.17) family.</text>
</comment>
<accession>A0A8J4FLJ0</accession>
<feature type="transmembrane region" description="Helical" evidence="8">
    <location>
        <begin position="758"/>
        <end position="777"/>
    </location>
</feature>
<feature type="transmembrane region" description="Helical" evidence="8">
    <location>
        <begin position="160"/>
        <end position="179"/>
    </location>
</feature>
<comment type="caution">
    <text evidence="9">The sequence shown here is derived from an EMBL/GenBank/DDBJ whole genome shotgun (WGS) entry which is preliminary data.</text>
</comment>
<dbReference type="OrthoDB" id="1689567at2759"/>
<evidence type="ECO:0000256" key="5">
    <source>
        <dbReference type="ARBA" id="ARBA00022989"/>
    </source>
</evidence>
<evidence type="ECO:0000256" key="3">
    <source>
        <dbReference type="ARBA" id="ARBA00022448"/>
    </source>
</evidence>
<reference evidence="9" key="1">
    <citation type="journal article" date="2021" name="Proc. Natl. Acad. Sci. U.S.A.">
        <title>Three genomes in the algal genus Volvox reveal the fate of a haploid sex-determining region after a transition to homothallism.</title>
        <authorList>
            <person name="Yamamoto K."/>
            <person name="Hamaji T."/>
            <person name="Kawai-Toyooka H."/>
            <person name="Matsuzaki R."/>
            <person name="Takahashi F."/>
            <person name="Nishimura Y."/>
            <person name="Kawachi M."/>
            <person name="Noguchi H."/>
            <person name="Minakuchi Y."/>
            <person name="Umen J.G."/>
            <person name="Toyoda A."/>
            <person name="Nozaki H."/>
        </authorList>
    </citation>
    <scope>NUCLEOTIDE SEQUENCE</scope>
    <source>
        <strain evidence="9">NIES-3786</strain>
    </source>
</reference>
<evidence type="ECO:0000313" key="9">
    <source>
        <dbReference type="EMBL" id="GIL80074.1"/>
    </source>
</evidence>
<dbReference type="InterPro" id="IPR027815">
    <property type="entry name" value="CSC1/OSCA1-like_cyt"/>
</dbReference>
<organism evidence="9 10">
    <name type="scientific">Volvox reticuliferus</name>
    <dbReference type="NCBI Taxonomy" id="1737510"/>
    <lineage>
        <taxon>Eukaryota</taxon>
        <taxon>Viridiplantae</taxon>
        <taxon>Chlorophyta</taxon>
        <taxon>core chlorophytes</taxon>
        <taxon>Chlorophyceae</taxon>
        <taxon>CS clade</taxon>
        <taxon>Chlamydomonadales</taxon>
        <taxon>Volvocaceae</taxon>
        <taxon>Volvox</taxon>
    </lineage>
</organism>
<gene>
    <name evidence="9" type="ORF">Vretifemale_9275</name>
</gene>
<keyword evidence="4 8" id="KW-0812">Transmembrane</keyword>
<dbReference type="InterPro" id="IPR003864">
    <property type="entry name" value="CSC1/OSCA1-like_7TM"/>
</dbReference>
<feature type="region of interest" description="Disordered" evidence="7">
    <location>
        <begin position="1001"/>
        <end position="1043"/>
    </location>
</feature>
<protein>
    <submittedName>
        <fullName evidence="9">Uncharacterized protein</fullName>
    </submittedName>
</protein>
<evidence type="ECO:0000256" key="8">
    <source>
        <dbReference type="SAM" id="Phobius"/>
    </source>
</evidence>
<keyword evidence="10" id="KW-1185">Reference proteome</keyword>
<dbReference type="InterPro" id="IPR032880">
    <property type="entry name" value="CSC1/OSCA1-like_N"/>
</dbReference>
<feature type="compositionally biased region" description="Low complexity" evidence="7">
    <location>
        <begin position="320"/>
        <end position="336"/>
    </location>
</feature>
<keyword evidence="5 8" id="KW-1133">Transmembrane helix</keyword>
<feature type="transmembrane region" description="Helical" evidence="8">
    <location>
        <begin position="797"/>
        <end position="816"/>
    </location>
</feature>
<feature type="transmembrane region" description="Helical" evidence="8">
    <location>
        <begin position="12"/>
        <end position="29"/>
    </location>
</feature>
<feature type="region of interest" description="Disordered" evidence="7">
    <location>
        <begin position="1122"/>
        <end position="1179"/>
    </location>
</feature>
<feature type="transmembrane region" description="Helical" evidence="8">
    <location>
        <begin position="915"/>
        <end position="936"/>
    </location>
</feature>
<evidence type="ECO:0000256" key="2">
    <source>
        <dbReference type="ARBA" id="ARBA00007779"/>
    </source>
</evidence>
<dbReference type="PANTHER" id="PTHR13018">
    <property type="entry name" value="PROBABLE MEMBRANE PROTEIN DUF221-RELATED"/>
    <property type="match status" value="1"/>
</dbReference>
<dbReference type="InterPro" id="IPR045122">
    <property type="entry name" value="Csc1-like"/>
</dbReference>
<evidence type="ECO:0000256" key="1">
    <source>
        <dbReference type="ARBA" id="ARBA00004141"/>
    </source>
</evidence>
<dbReference type="GO" id="GO:0005886">
    <property type="term" value="C:plasma membrane"/>
    <property type="evidence" value="ECO:0007669"/>
    <property type="project" value="TreeGrafter"/>
</dbReference>